<evidence type="ECO:0000259" key="2">
    <source>
        <dbReference type="Pfam" id="PF13369"/>
    </source>
</evidence>
<dbReference type="Pfam" id="PF13369">
    <property type="entry name" value="Transglut_core2"/>
    <property type="match status" value="1"/>
</dbReference>
<feature type="domain" description="Protein SirB1 N-terminal" evidence="2">
    <location>
        <begin position="244"/>
        <end position="394"/>
    </location>
</feature>
<accession>A0A5C6MDM7</accession>
<dbReference type="Gene3D" id="2.60.120.560">
    <property type="entry name" value="Exo-inulinase, domain 1"/>
    <property type="match status" value="1"/>
</dbReference>
<sequence>MCISRGELPAVPYDIRVLVRLEDESGAAGLVFHSDEGDRHYGFYPSAGNLRLTRFDGPDVNSWTILHNQPHDAWRPEQWNTLTVRIQADGMQCFVNEALVVESRDAVLPRGRAGLATFRGTTAEFRRFEVGRDLLPARPDSQNAARLREFADGVRADLPVQQEGMDLLLPLGEPAIEFMAAEAERLQQKSRRLKLLSEDLHRAAVRRELVSALRPADVGQQPDLLRCALLVARIDNSDVDPAGYVQRVERMAGEIRGRLPADASESVRLAALDRWLFEELGFRGSRFEYDTASNSYLNEVIDDREGIPISLSVLYMELAKRLDLKVVGVGLPGHFVVRFEPQSGGEAQMIDVFERGRRLSEDDVRRIIGAAGFPDQPRFREARTAPEIIERMVNNLLSLAEARRADETVLSCLETLAEIVPDNVEYRAKRLEMRARTGRLAMAVSDADWFTAKQPEGVDVERVRQLRQTLQDQLERQQKAQ</sequence>
<evidence type="ECO:0000313" key="4">
    <source>
        <dbReference type="Proteomes" id="UP000321083"/>
    </source>
</evidence>
<keyword evidence="4" id="KW-1185">Reference proteome</keyword>
<comment type="similarity">
    <text evidence="1">Belongs to the UPF0162 family.</text>
</comment>
<proteinExistence type="inferred from homology"/>
<name>A0A5C6MDM7_9PLAN</name>
<reference evidence="3 4" key="2">
    <citation type="submission" date="2019-08" db="EMBL/GenBank/DDBJ databases">
        <authorList>
            <person name="Henke P."/>
        </authorList>
    </citation>
    <scope>NUCLEOTIDE SEQUENCE [LARGE SCALE GENOMIC DNA]</scope>
    <source>
        <strain evidence="3">Phe10_nw2017</strain>
    </source>
</reference>
<gene>
    <name evidence="3" type="ORF">E3A20_01650</name>
</gene>
<dbReference type="EMBL" id="SRHE01000014">
    <property type="protein sequence ID" value="TWW12414.1"/>
    <property type="molecule type" value="Genomic_DNA"/>
</dbReference>
<dbReference type="PANTHER" id="PTHR31350:SF21">
    <property type="entry name" value="F-BOX ONLY PROTEIN 21"/>
    <property type="match status" value="1"/>
</dbReference>
<comment type="caution">
    <text evidence="3">The sequence shown here is derived from an EMBL/GenBank/DDBJ whole genome shotgun (WGS) entry which is preliminary data.</text>
</comment>
<dbReference type="AlphaFoldDB" id="A0A5C6MDM7"/>
<reference evidence="3 4" key="1">
    <citation type="submission" date="2019-08" db="EMBL/GenBank/DDBJ databases">
        <title>100 year-old enigma solved: identification of Planctomyces bekefii, the type genus and species of the phylum Planctomycetes.</title>
        <authorList>
            <person name="Svetlana D.N."/>
            <person name="Overmann J."/>
        </authorList>
    </citation>
    <scope>NUCLEOTIDE SEQUENCE [LARGE SCALE GENOMIC DNA]</scope>
    <source>
        <strain evidence="3">Phe10_nw2017</strain>
    </source>
</reference>
<organism evidence="3 4">
    <name type="scientific">Planctomyces bekefii</name>
    <dbReference type="NCBI Taxonomy" id="1653850"/>
    <lineage>
        <taxon>Bacteria</taxon>
        <taxon>Pseudomonadati</taxon>
        <taxon>Planctomycetota</taxon>
        <taxon>Planctomycetia</taxon>
        <taxon>Planctomycetales</taxon>
        <taxon>Planctomycetaceae</taxon>
        <taxon>Planctomyces</taxon>
    </lineage>
</organism>
<evidence type="ECO:0000313" key="3">
    <source>
        <dbReference type="EMBL" id="TWW12414.1"/>
    </source>
</evidence>
<protein>
    <recommendedName>
        <fullName evidence="2">Protein SirB1 N-terminal domain-containing protein</fullName>
    </recommendedName>
</protein>
<dbReference type="InterPro" id="IPR032698">
    <property type="entry name" value="SirB1_N"/>
</dbReference>
<dbReference type="Proteomes" id="UP000321083">
    <property type="component" value="Unassembled WGS sequence"/>
</dbReference>
<evidence type="ECO:0000256" key="1">
    <source>
        <dbReference type="ARBA" id="ARBA00007100"/>
    </source>
</evidence>
<dbReference type="PANTHER" id="PTHR31350">
    <property type="entry name" value="SI:DKEY-261L7.2"/>
    <property type="match status" value="1"/>
</dbReference>